<reference evidence="2 3" key="1">
    <citation type="submission" date="2018-06" db="EMBL/GenBank/DDBJ databases">
        <authorList>
            <consortium name="Pathogen Informatics"/>
            <person name="Doyle S."/>
        </authorList>
    </citation>
    <scope>NUCLEOTIDE SEQUENCE [LARGE SCALE GENOMIC DNA]</scope>
    <source>
        <strain evidence="2 3">NCTC10252</strain>
    </source>
</reference>
<feature type="transmembrane region" description="Helical" evidence="1">
    <location>
        <begin position="149"/>
        <end position="167"/>
    </location>
</feature>
<accession>A0A379QRD5</accession>
<evidence type="ECO:0000313" key="3">
    <source>
        <dbReference type="Proteomes" id="UP000254597"/>
    </source>
</evidence>
<feature type="transmembrane region" description="Helical" evidence="1">
    <location>
        <begin position="124"/>
        <end position="143"/>
    </location>
</feature>
<dbReference type="AlphaFoldDB" id="A0A379QRD5"/>
<feature type="transmembrane region" description="Helical" evidence="1">
    <location>
        <begin position="59"/>
        <end position="79"/>
    </location>
</feature>
<name>A0A379QRD5_SALER</name>
<organism evidence="2 3">
    <name type="scientific">Salmonella enterica</name>
    <name type="common">Salmonella choleraesuis</name>
    <dbReference type="NCBI Taxonomy" id="28901"/>
    <lineage>
        <taxon>Bacteria</taxon>
        <taxon>Pseudomonadati</taxon>
        <taxon>Pseudomonadota</taxon>
        <taxon>Gammaproteobacteria</taxon>
        <taxon>Enterobacterales</taxon>
        <taxon>Enterobacteriaceae</taxon>
        <taxon>Salmonella</taxon>
    </lineage>
</organism>
<protein>
    <submittedName>
        <fullName evidence="2">Inner membrane protein</fullName>
    </submittedName>
</protein>
<proteinExistence type="predicted"/>
<dbReference type="Proteomes" id="UP000254597">
    <property type="component" value="Unassembled WGS sequence"/>
</dbReference>
<keyword evidence="1" id="KW-0812">Transmembrane</keyword>
<keyword evidence="1" id="KW-1133">Transmembrane helix</keyword>
<gene>
    <name evidence="2" type="ORF">NCTC10252_03405</name>
</gene>
<evidence type="ECO:0000313" key="2">
    <source>
        <dbReference type="EMBL" id="SUF58106.1"/>
    </source>
</evidence>
<sequence length="199" mass="22308">MGIIIKLCGEQFWSAFCEAKDVARAIKNGGEDFNNKCPSALISHFINGLSWEHSLPNPAPVFAFSFMLIVGGVCSVHFASDKFILYWPLNIIIYFGSAIGMVLCVMAELWLIAKGFILGLRLCVLLFLLNIAFCGTGLFDVLYSQNGELKSDLVISIIMVVLCRWVMNGETFTMMIRFCLGRRLVRVALQEYLTSQTRK</sequence>
<feature type="transmembrane region" description="Helical" evidence="1">
    <location>
        <begin position="91"/>
        <end position="112"/>
    </location>
</feature>
<dbReference type="EMBL" id="UGWP01000004">
    <property type="protein sequence ID" value="SUF58106.1"/>
    <property type="molecule type" value="Genomic_DNA"/>
</dbReference>
<evidence type="ECO:0000256" key="1">
    <source>
        <dbReference type="SAM" id="Phobius"/>
    </source>
</evidence>
<keyword evidence="1" id="KW-0472">Membrane</keyword>